<sequence length="543" mass="59278">MTGVGFFAGLGLPSSRLAIATHPAMLNDVQAFLARITDPHASESQGKPDLDALLATAQRNGVIGVQMALNNFLSLTRSHVIPTRRFFKSVVPKRAQVAVAYMVVGPQDLMATGLPPDTVGAVGTMEWAPDLQSLKPLPYHPKNLWVAADLHTPTGEPWNLCPRSFLKRQLRNFKAKTGLDVVVGPEIEFHAFEKYGEDGVPDKCGFTVERNTLDTLAEFFYLLRLVMPTHSPTCSVVVTVHSSNPAWSTHQCAEILGLLGKAGDLMDTMVETLDQAGIEVNTWHCEGGNIQWEFSLGPRDALTTADDIVYTRTAVKAVARQFGLTATMAPKPLGATEIGNGGHLHFSLRNAAGENVFIDESDPAGISKIGRHFMAGILKHLVGISLVLLPTEMSYERAVPHFWAGVFTAWGRENKEAALRVCCPNSNANNVELKIADSTANPYLAIGTIIAAGLDGIENQLELGPEATEDPGLLPADFKKEHGIRQMPTTLEAALKEFANEPLIKEAWGEEMADKYSRTIKFVADYVSKMPKADRYKLYCEKY</sequence>
<proteinExistence type="inferred from homology"/>
<dbReference type="PANTHER" id="PTHR43785">
    <property type="entry name" value="GAMMA-GLUTAMYLPUTRESCINE SYNTHETASE"/>
    <property type="match status" value="1"/>
</dbReference>
<dbReference type="AlphaFoldDB" id="A0A139AT75"/>
<name>A0A139AT75_GONPJ</name>
<feature type="domain" description="GS catalytic" evidence="4">
    <location>
        <begin position="162"/>
        <end position="543"/>
    </location>
</feature>
<dbReference type="PANTHER" id="PTHR43785:SF2">
    <property type="entry name" value="TYPE-1 GLUTAMINE SYNTHETASE 1"/>
    <property type="match status" value="1"/>
</dbReference>
<evidence type="ECO:0000259" key="4">
    <source>
        <dbReference type="PROSITE" id="PS51987"/>
    </source>
</evidence>
<dbReference type="SMART" id="SM01230">
    <property type="entry name" value="Gln-synt_C"/>
    <property type="match status" value="1"/>
</dbReference>
<dbReference type="OrthoDB" id="77835at2759"/>
<reference evidence="5 6" key="1">
    <citation type="journal article" date="2015" name="Genome Biol. Evol.">
        <title>Phylogenomic analyses indicate that early fungi evolved digesting cell walls of algal ancestors of land plants.</title>
        <authorList>
            <person name="Chang Y."/>
            <person name="Wang S."/>
            <person name="Sekimoto S."/>
            <person name="Aerts A.L."/>
            <person name="Choi C."/>
            <person name="Clum A."/>
            <person name="LaButti K.M."/>
            <person name="Lindquist E.A."/>
            <person name="Yee Ngan C."/>
            <person name="Ohm R.A."/>
            <person name="Salamov A.A."/>
            <person name="Grigoriev I.V."/>
            <person name="Spatafora J.W."/>
            <person name="Berbee M.L."/>
        </authorList>
    </citation>
    <scope>NUCLEOTIDE SEQUENCE [LARGE SCALE GENOMIC DNA]</scope>
    <source>
        <strain evidence="5 6">JEL478</strain>
    </source>
</reference>
<dbReference type="SUPFAM" id="SSF55931">
    <property type="entry name" value="Glutamine synthetase/guanido kinase"/>
    <property type="match status" value="1"/>
</dbReference>
<keyword evidence="5" id="KW-0418">Kinase</keyword>
<protein>
    <submittedName>
        <fullName evidence="5">Glutamine synthetase/guanido kinase</fullName>
    </submittedName>
</protein>
<dbReference type="STRING" id="1344416.A0A139AT75"/>
<organism evidence="5 6">
    <name type="scientific">Gonapodya prolifera (strain JEL478)</name>
    <name type="common">Monoblepharis prolifera</name>
    <dbReference type="NCBI Taxonomy" id="1344416"/>
    <lineage>
        <taxon>Eukaryota</taxon>
        <taxon>Fungi</taxon>
        <taxon>Fungi incertae sedis</taxon>
        <taxon>Chytridiomycota</taxon>
        <taxon>Chytridiomycota incertae sedis</taxon>
        <taxon>Monoblepharidomycetes</taxon>
        <taxon>Monoblepharidales</taxon>
        <taxon>Gonapodyaceae</taxon>
        <taxon>Gonapodya</taxon>
    </lineage>
</organism>
<keyword evidence="6" id="KW-1185">Reference proteome</keyword>
<dbReference type="InterPro" id="IPR008146">
    <property type="entry name" value="Gln_synth_cat_dom"/>
</dbReference>
<gene>
    <name evidence="5" type="ORF">M427DRAFT_28803</name>
</gene>
<dbReference type="Proteomes" id="UP000070544">
    <property type="component" value="Unassembled WGS sequence"/>
</dbReference>
<dbReference type="EMBL" id="KQ965737">
    <property type="protein sequence ID" value="KXS19937.1"/>
    <property type="molecule type" value="Genomic_DNA"/>
</dbReference>
<dbReference type="GO" id="GO:0016301">
    <property type="term" value="F:kinase activity"/>
    <property type="evidence" value="ECO:0007669"/>
    <property type="project" value="UniProtKB-KW"/>
</dbReference>
<keyword evidence="5" id="KW-0808">Transferase</keyword>
<dbReference type="Pfam" id="PF00120">
    <property type="entry name" value="Gln-synt_C"/>
    <property type="match status" value="1"/>
</dbReference>
<dbReference type="Gene3D" id="3.30.590.10">
    <property type="entry name" value="Glutamine synthetase/guanido kinase, catalytic domain"/>
    <property type="match status" value="1"/>
</dbReference>
<comment type="similarity">
    <text evidence="2 3">Belongs to the glutamine synthetase family.</text>
</comment>
<accession>A0A139AT75</accession>
<evidence type="ECO:0000313" key="6">
    <source>
        <dbReference type="Proteomes" id="UP000070544"/>
    </source>
</evidence>
<evidence type="ECO:0000313" key="5">
    <source>
        <dbReference type="EMBL" id="KXS19937.1"/>
    </source>
</evidence>
<evidence type="ECO:0000256" key="2">
    <source>
        <dbReference type="PROSITE-ProRule" id="PRU01331"/>
    </source>
</evidence>
<evidence type="ECO:0000256" key="1">
    <source>
        <dbReference type="ARBA" id="ARBA00022598"/>
    </source>
</evidence>
<dbReference type="PROSITE" id="PS51987">
    <property type="entry name" value="GS_CATALYTIC"/>
    <property type="match status" value="1"/>
</dbReference>
<evidence type="ECO:0000256" key="3">
    <source>
        <dbReference type="RuleBase" id="RU000384"/>
    </source>
</evidence>
<keyword evidence="1" id="KW-0436">Ligase</keyword>
<dbReference type="GO" id="GO:0004356">
    <property type="term" value="F:glutamine synthetase activity"/>
    <property type="evidence" value="ECO:0007669"/>
    <property type="project" value="InterPro"/>
</dbReference>
<dbReference type="InterPro" id="IPR014746">
    <property type="entry name" value="Gln_synth/guanido_kin_cat_dom"/>
</dbReference>